<evidence type="ECO:0000313" key="2">
    <source>
        <dbReference type="Proteomes" id="UP000297777"/>
    </source>
</evidence>
<reference evidence="1 2" key="1">
    <citation type="submission" date="2017-12" db="EMBL/GenBank/DDBJ databases">
        <title>Comparative genomics of Botrytis spp.</title>
        <authorList>
            <person name="Valero-Jimenez C.A."/>
            <person name="Tapia P."/>
            <person name="Veloso J."/>
            <person name="Silva-Moreno E."/>
            <person name="Staats M."/>
            <person name="Valdes J.H."/>
            <person name="Van Kan J.A.L."/>
        </authorList>
    </citation>
    <scope>NUCLEOTIDE SEQUENCE [LARGE SCALE GENOMIC DNA]</scope>
    <source>
        <strain evidence="1 2">Bt9001</strain>
    </source>
</reference>
<gene>
    <name evidence="1" type="ORF">BTUL_0174g00030</name>
</gene>
<dbReference type="Proteomes" id="UP000297777">
    <property type="component" value="Unassembled WGS sequence"/>
</dbReference>
<keyword evidence="2" id="KW-1185">Reference proteome</keyword>
<proteinExistence type="predicted"/>
<comment type="caution">
    <text evidence="1">The sequence shown here is derived from an EMBL/GenBank/DDBJ whole genome shotgun (WGS) entry which is preliminary data.</text>
</comment>
<name>A0A4Z1ECQ1_9HELO</name>
<evidence type="ECO:0000313" key="1">
    <source>
        <dbReference type="EMBL" id="TGO09220.1"/>
    </source>
</evidence>
<dbReference type="AlphaFoldDB" id="A0A4Z1ECQ1"/>
<dbReference type="EMBL" id="PQXH01000174">
    <property type="protein sequence ID" value="TGO09220.1"/>
    <property type="molecule type" value="Genomic_DNA"/>
</dbReference>
<organism evidence="1 2">
    <name type="scientific">Botrytis tulipae</name>
    <dbReference type="NCBI Taxonomy" id="87230"/>
    <lineage>
        <taxon>Eukaryota</taxon>
        <taxon>Fungi</taxon>
        <taxon>Dikarya</taxon>
        <taxon>Ascomycota</taxon>
        <taxon>Pezizomycotina</taxon>
        <taxon>Leotiomycetes</taxon>
        <taxon>Helotiales</taxon>
        <taxon>Sclerotiniaceae</taxon>
        <taxon>Botrytis</taxon>
    </lineage>
</organism>
<sequence length="85" mass="10012">MYRHRNRYPDLFTRILKNFSDMGNKSGIIEEWYHRPSSIMKLSNTPQIKLLLQVSSHTLGDASDTFSEDSFSYIRKIYNCTYGAR</sequence>
<protein>
    <submittedName>
        <fullName evidence="1">Uncharacterized protein</fullName>
    </submittedName>
</protein>
<accession>A0A4Z1ECQ1</accession>